<dbReference type="PANTHER" id="PTHR12128">
    <property type="entry name" value="DIHYDRODIPICOLINATE SYNTHASE"/>
    <property type="match status" value="1"/>
</dbReference>
<dbReference type="SMART" id="SM01130">
    <property type="entry name" value="DHDPS"/>
    <property type="match status" value="1"/>
</dbReference>
<dbReference type="eggNOG" id="COG0329">
    <property type="taxonomic scope" value="Bacteria"/>
</dbReference>
<dbReference type="RefSeq" id="WP_042822834.1">
    <property type="nucleotide sequence ID" value="NZ_CP053649.1"/>
</dbReference>
<accession>A0A098PYX7</accession>
<dbReference type="GeneID" id="58002891"/>
<dbReference type="Pfam" id="PF00701">
    <property type="entry name" value="DHDPS"/>
    <property type="match status" value="1"/>
</dbReference>
<dbReference type="EMBL" id="JPHD02000081">
    <property type="protein sequence ID" value="KGE51981.1"/>
    <property type="molecule type" value="Genomic_DNA"/>
</dbReference>
<dbReference type="AlphaFoldDB" id="A0A098PYX7"/>
<name>A0A098PYX7_9XANT</name>
<comment type="similarity">
    <text evidence="2">Belongs to the DapA family.</text>
</comment>
<protein>
    <submittedName>
        <fullName evidence="3">Dihydrodipicolinate synthetase</fullName>
    </submittedName>
</protein>
<dbReference type="Gene3D" id="3.20.20.70">
    <property type="entry name" value="Aldolase class I"/>
    <property type="match status" value="1"/>
</dbReference>
<dbReference type="PIRSF" id="PIRSF001365">
    <property type="entry name" value="DHDPS"/>
    <property type="match status" value="1"/>
</dbReference>
<dbReference type="PRINTS" id="PR00146">
    <property type="entry name" value="DHPICSNTHASE"/>
</dbReference>
<evidence type="ECO:0000313" key="4">
    <source>
        <dbReference type="Proteomes" id="UP000028012"/>
    </source>
</evidence>
<dbReference type="InterPro" id="IPR013785">
    <property type="entry name" value="Aldolase_TIM"/>
</dbReference>
<reference evidence="3 4" key="1">
    <citation type="submission" date="2014-09" db="EMBL/GenBank/DDBJ databases">
        <title>A draft genome sequence for Xanthomonas axonopodis pv. vasculorum NCPPB 900.</title>
        <authorList>
            <person name="Harrison J."/>
            <person name="Studholme D.J."/>
        </authorList>
    </citation>
    <scope>NUCLEOTIDE SEQUENCE [LARGE SCALE GENOMIC DNA]</scope>
    <source>
        <strain evidence="3 4">NCPPB 900</strain>
    </source>
</reference>
<proteinExistence type="inferred from homology"/>
<dbReference type="PANTHER" id="PTHR12128:SF72">
    <property type="entry name" value="DIHYDRODIPICOLINATE SYNTHASE"/>
    <property type="match status" value="1"/>
</dbReference>
<gene>
    <name evidence="3" type="ORF">GW15_0211210</name>
</gene>
<evidence type="ECO:0000256" key="1">
    <source>
        <dbReference type="ARBA" id="ARBA00023239"/>
    </source>
</evidence>
<dbReference type="Proteomes" id="UP000028012">
    <property type="component" value="Unassembled WGS sequence"/>
</dbReference>
<organism evidence="3 4">
    <name type="scientific">Xanthomonas axonopodis pv. vasculorum</name>
    <dbReference type="NCBI Taxonomy" id="325777"/>
    <lineage>
        <taxon>Bacteria</taxon>
        <taxon>Pseudomonadati</taxon>
        <taxon>Pseudomonadota</taxon>
        <taxon>Gammaproteobacteria</taxon>
        <taxon>Lysobacterales</taxon>
        <taxon>Lysobacteraceae</taxon>
        <taxon>Xanthomonas</taxon>
    </lineage>
</organism>
<dbReference type="CDD" id="cd00408">
    <property type="entry name" value="DHDPS-like"/>
    <property type="match status" value="1"/>
</dbReference>
<dbReference type="GO" id="GO:0008840">
    <property type="term" value="F:4-hydroxy-tetrahydrodipicolinate synthase activity"/>
    <property type="evidence" value="ECO:0007669"/>
    <property type="project" value="TreeGrafter"/>
</dbReference>
<evidence type="ECO:0000256" key="2">
    <source>
        <dbReference type="PIRNR" id="PIRNR001365"/>
    </source>
</evidence>
<dbReference type="SUPFAM" id="SSF51569">
    <property type="entry name" value="Aldolase"/>
    <property type="match status" value="1"/>
</dbReference>
<comment type="caution">
    <text evidence="3">The sequence shown here is derived from an EMBL/GenBank/DDBJ whole genome shotgun (WGS) entry which is preliminary data.</text>
</comment>
<dbReference type="STRING" id="325777.GW15_0211210"/>
<keyword evidence="1 2" id="KW-0456">Lyase</keyword>
<sequence length="302" mass="31931">MSNAAFWHGVLPAITTPFTANGDIDHDFLGKHANQLVDAGCTAIVPLGSLGEAATLSVEDKLAILRTLVTALNGRVPVVPGIASLATGEAVALAKAAKDIGCGGLMVLPPYVYSTDWREMGAHVRAVIGSTDLPVILYNNPVAYKTDFGPAQIAELAAEFPNLQAVKESSGDVRRFAALQELLGDRLALLVGMDDAIVEGLSMGAKGWIAGLVNAYPKESVRLFELARDGGYPAAKELYHWFLPLLRLDTMPTFVQLIKLVQAKVGMGSEQVRAPRLVVAGAERDAALKVIDHAIATAPTLS</sequence>
<dbReference type="HOGENOM" id="CLU_049343_5_0_6"/>
<dbReference type="InterPro" id="IPR002220">
    <property type="entry name" value="DapA-like"/>
</dbReference>
<evidence type="ECO:0000313" key="3">
    <source>
        <dbReference type="EMBL" id="KGE51981.1"/>
    </source>
</evidence>